<protein>
    <recommendedName>
        <fullName evidence="4">Integrase DNA-binding domain-containing protein</fullName>
    </recommendedName>
</protein>
<proteinExistence type="inferred from homology"/>
<evidence type="ECO:0000256" key="1">
    <source>
        <dbReference type="ARBA" id="ARBA00008857"/>
    </source>
</evidence>
<accession>A0A7Y9PHT1</accession>
<evidence type="ECO:0000313" key="6">
    <source>
        <dbReference type="Proteomes" id="UP000589520"/>
    </source>
</evidence>
<organism evidence="5 6">
    <name type="scientific">Granulicella arctica</name>
    <dbReference type="NCBI Taxonomy" id="940613"/>
    <lineage>
        <taxon>Bacteria</taxon>
        <taxon>Pseudomonadati</taxon>
        <taxon>Acidobacteriota</taxon>
        <taxon>Terriglobia</taxon>
        <taxon>Terriglobales</taxon>
        <taxon>Acidobacteriaceae</taxon>
        <taxon>Granulicella</taxon>
    </lineage>
</organism>
<keyword evidence="2" id="KW-0229">DNA integration</keyword>
<dbReference type="InterPro" id="IPR050808">
    <property type="entry name" value="Phage_Integrase"/>
</dbReference>
<dbReference type="InterPro" id="IPR038488">
    <property type="entry name" value="Integrase_DNA-bd_sf"/>
</dbReference>
<dbReference type="GO" id="GO:0015074">
    <property type="term" value="P:DNA integration"/>
    <property type="evidence" value="ECO:0007669"/>
    <property type="project" value="UniProtKB-KW"/>
</dbReference>
<evidence type="ECO:0000256" key="2">
    <source>
        <dbReference type="ARBA" id="ARBA00022908"/>
    </source>
</evidence>
<dbReference type="EMBL" id="JACCCW010000002">
    <property type="protein sequence ID" value="NYF80009.1"/>
    <property type="molecule type" value="Genomic_DNA"/>
</dbReference>
<dbReference type="Proteomes" id="UP000589520">
    <property type="component" value="Unassembled WGS sequence"/>
</dbReference>
<dbReference type="InterPro" id="IPR025166">
    <property type="entry name" value="Integrase_DNA_bind_dom"/>
</dbReference>
<keyword evidence="6" id="KW-1185">Reference proteome</keyword>
<feature type="region of interest" description="Disordered" evidence="3">
    <location>
        <begin position="56"/>
        <end position="82"/>
    </location>
</feature>
<evidence type="ECO:0000313" key="5">
    <source>
        <dbReference type="EMBL" id="NYF80009.1"/>
    </source>
</evidence>
<name>A0A7Y9PHT1_9BACT</name>
<dbReference type="PANTHER" id="PTHR30629:SF2">
    <property type="entry name" value="PROPHAGE INTEGRASE INTS-RELATED"/>
    <property type="match status" value="1"/>
</dbReference>
<sequence>MDLMVRQIDTAKLTIKQYKLADGRGLCLLVMPMGAKYWRRRYRFDGTEKMMSLGEVTRGRPQGGSGIRKDIERKSGYPNSER</sequence>
<comment type="caution">
    <text evidence="5">The sequence shown here is derived from an EMBL/GenBank/DDBJ whole genome shotgun (WGS) entry which is preliminary data.</text>
</comment>
<evidence type="ECO:0000259" key="4">
    <source>
        <dbReference type="Pfam" id="PF13356"/>
    </source>
</evidence>
<reference evidence="5 6" key="1">
    <citation type="submission" date="2020-07" db="EMBL/GenBank/DDBJ databases">
        <title>Genomic Encyclopedia of Type Strains, Phase IV (KMG-V): Genome sequencing to study the core and pangenomes of soil and plant-associated prokaryotes.</title>
        <authorList>
            <person name="Whitman W."/>
        </authorList>
    </citation>
    <scope>NUCLEOTIDE SEQUENCE [LARGE SCALE GENOMIC DNA]</scope>
    <source>
        <strain evidence="5 6">X4EP2</strain>
    </source>
</reference>
<dbReference type="AlphaFoldDB" id="A0A7Y9PHT1"/>
<dbReference type="Gene3D" id="3.30.160.390">
    <property type="entry name" value="Integrase, DNA-binding domain"/>
    <property type="match status" value="1"/>
</dbReference>
<evidence type="ECO:0000256" key="3">
    <source>
        <dbReference type="SAM" id="MobiDB-lite"/>
    </source>
</evidence>
<dbReference type="Pfam" id="PF13356">
    <property type="entry name" value="Arm-DNA-bind_3"/>
    <property type="match status" value="1"/>
</dbReference>
<feature type="domain" description="Integrase DNA-binding" evidence="4">
    <location>
        <begin position="5"/>
        <end position="56"/>
    </location>
</feature>
<dbReference type="PANTHER" id="PTHR30629">
    <property type="entry name" value="PROPHAGE INTEGRASE"/>
    <property type="match status" value="1"/>
</dbReference>
<gene>
    <name evidence="5" type="ORF">HDF17_002329</name>
</gene>
<comment type="similarity">
    <text evidence="1">Belongs to the 'phage' integrase family.</text>
</comment>
<feature type="compositionally biased region" description="Basic and acidic residues" evidence="3">
    <location>
        <begin position="67"/>
        <end position="82"/>
    </location>
</feature>